<evidence type="ECO:0000256" key="3">
    <source>
        <dbReference type="ARBA" id="ARBA00023274"/>
    </source>
</evidence>
<dbReference type="PANTHER" id="PTHR36083">
    <property type="entry name" value="50S RIBOSOMAL PROTEIN L32, CHLOROPLASTIC"/>
    <property type="match status" value="1"/>
</dbReference>
<organism evidence="7">
    <name type="scientific">Nitzschia sp. PL3-2</name>
    <dbReference type="NCBI Taxonomy" id="2083271"/>
    <lineage>
        <taxon>Eukaryota</taxon>
        <taxon>Sar</taxon>
        <taxon>Stramenopiles</taxon>
        <taxon>Ochrophyta</taxon>
        <taxon>Bacillariophyta</taxon>
        <taxon>Bacillariophyceae</taxon>
        <taxon>Bacillariophycidae</taxon>
        <taxon>Bacillariales</taxon>
        <taxon>Bacillariaceae</taxon>
        <taxon>Nitzschia</taxon>
    </lineage>
</organism>
<dbReference type="InterPro" id="IPR044958">
    <property type="entry name" value="Ribosomal_bL32_plant/cyanobact"/>
</dbReference>
<gene>
    <name evidence="7" type="primary">rpl32</name>
</gene>
<evidence type="ECO:0000256" key="4">
    <source>
        <dbReference type="ARBA" id="ARBA00035280"/>
    </source>
</evidence>
<geneLocation type="plastid" evidence="7"/>
<evidence type="ECO:0000256" key="2">
    <source>
        <dbReference type="ARBA" id="ARBA00022980"/>
    </source>
</evidence>
<keyword evidence="7" id="KW-0934">Plastid</keyword>
<protein>
    <recommendedName>
        <fullName evidence="4">Large ribosomal subunit protein bL32c</fullName>
    </recommendedName>
    <alternativeName>
        <fullName evidence="5">50S ribosomal protein L32, chloroplastic</fullName>
    </alternativeName>
</protein>
<keyword evidence="2 7" id="KW-0689">Ribosomal protein</keyword>
<dbReference type="PANTHER" id="PTHR36083:SF1">
    <property type="entry name" value="LARGE RIBOSOMAL SUBUNIT PROTEIN BL32C"/>
    <property type="match status" value="1"/>
</dbReference>
<evidence type="ECO:0000313" key="7">
    <source>
        <dbReference type="EMBL" id="BBC77481.1"/>
    </source>
</evidence>
<evidence type="ECO:0000256" key="6">
    <source>
        <dbReference type="SAM" id="MobiDB-lite"/>
    </source>
</evidence>
<dbReference type="HAMAP" id="MF_00340">
    <property type="entry name" value="Ribosomal_bL32"/>
    <property type="match status" value="1"/>
</dbReference>
<evidence type="ECO:0000256" key="5">
    <source>
        <dbReference type="ARBA" id="ARBA00035431"/>
    </source>
</evidence>
<name>A0A2Z5ZAK1_9STRA</name>
<sequence length="57" mass="6483">MAVPKKKVSKMKRNIHKSTWKKKASIKTQKALSLAKSNIKNFKLNKKGFLAAEVAER</sequence>
<accession>A0A2Z5ZAK1</accession>
<proteinExistence type="inferred from homology"/>
<dbReference type="AlphaFoldDB" id="A0A2Z5ZAK1"/>
<reference evidence="7" key="1">
    <citation type="submission" date="2018-02" db="EMBL/GenBank/DDBJ databases">
        <title>Evolution and diversity of non-photosynthetic diatom plastid genomes.</title>
        <authorList>
            <person name="Kamikawa R."/>
            <person name="Ishii K."/>
        </authorList>
    </citation>
    <scope>NUCLEOTIDE SEQUENCE</scope>
    <source>
        <strain evidence="7">PL3-2</strain>
    </source>
</reference>
<evidence type="ECO:0000256" key="1">
    <source>
        <dbReference type="ARBA" id="ARBA00008560"/>
    </source>
</evidence>
<dbReference type="GO" id="GO:0003735">
    <property type="term" value="F:structural constituent of ribosome"/>
    <property type="evidence" value="ECO:0007669"/>
    <property type="project" value="InterPro"/>
</dbReference>
<feature type="region of interest" description="Disordered" evidence="6">
    <location>
        <begin position="1"/>
        <end position="23"/>
    </location>
</feature>
<dbReference type="InterPro" id="IPR002677">
    <property type="entry name" value="Ribosomal_bL32"/>
</dbReference>
<dbReference type="GO" id="GO:0006412">
    <property type="term" value="P:translation"/>
    <property type="evidence" value="ECO:0007669"/>
    <property type="project" value="InterPro"/>
</dbReference>
<comment type="similarity">
    <text evidence="1">Belongs to the bacterial ribosomal protein bL32 family.</text>
</comment>
<keyword evidence="3" id="KW-0687">Ribonucleoprotein</keyword>
<dbReference type="Pfam" id="PF01783">
    <property type="entry name" value="Ribosomal_L32p"/>
    <property type="match status" value="1"/>
</dbReference>
<dbReference type="GO" id="GO:0015934">
    <property type="term" value="C:large ribosomal subunit"/>
    <property type="evidence" value="ECO:0007669"/>
    <property type="project" value="InterPro"/>
</dbReference>
<dbReference type="EMBL" id="AP018504">
    <property type="protein sequence ID" value="BBC77481.1"/>
    <property type="molecule type" value="Genomic_DNA"/>
</dbReference>